<gene>
    <name evidence="1" type="ORF">LMH87_001063</name>
</gene>
<evidence type="ECO:0000313" key="2">
    <source>
        <dbReference type="Proteomes" id="UP001144673"/>
    </source>
</evidence>
<name>A0A9W8QI33_AKAMU</name>
<dbReference type="Proteomes" id="UP001144673">
    <property type="component" value="Chromosome 6"/>
</dbReference>
<protein>
    <submittedName>
        <fullName evidence="1">Uncharacterized protein</fullName>
    </submittedName>
</protein>
<sequence>MTHRVRPRLLVFEASGFSALLDAISSQKETPPTLPIVKISVCATVYNKLRRLFPSAASLGGGHSPASN</sequence>
<reference evidence="1" key="1">
    <citation type="journal article" date="2023" name="Access Microbiol">
        <title>De-novo genome assembly for Akanthomyces muscarius, a biocontrol agent of insect agricultural pests.</title>
        <authorList>
            <person name="Erdos Z."/>
            <person name="Studholme D.J."/>
            <person name="Raymond B."/>
            <person name="Sharma M."/>
        </authorList>
    </citation>
    <scope>NUCLEOTIDE SEQUENCE</scope>
    <source>
        <strain evidence="1">Ve6</strain>
    </source>
</reference>
<proteinExistence type="predicted"/>
<dbReference type="KEGG" id="amus:LMH87_001063"/>
<dbReference type="EMBL" id="JAJHUN010000007">
    <property type="protein sequence ID" value="KAJ4155837.1"/>
    <property type="molecule type" value="Genomic_DNA"/>
</dbReference>
<organism evidence="1 2">
    <name type="scientific">Akanthomyces muscarius</name>
    <name type="common">Entomopathogenic fungus</name>
    <name type="synonym">Lecanicillium muscarium</name>
    <dbReference type="NCBI Taxonomy" id="2231603"/>
    <lineage>
        <taxon>Eukaryota</taxon>
        <taxon>Fungi</taxon>
        <taxon>Dikarya</taxon>
        <taxon>Ascomycota</taxon>
        <taxon>Pezizomycotina</taxon>
        <taxon>Sordariomycetes</taxon>
        <taxon>Hypocreomycetidae</taxon>
        <taxon>Hypocreales</taxon>
        <taxon>Cordycipitaceae</taxon>
        <taxon>Akanthomyces</taxon>
    </lineage>
</organism>
<accession>A0A9W8QI33</accession>
<dbReference type="RefSeq" id="XP_056055961.1">
    <property type="nucleotide sequence ID" value="XM_056199078.1"/>
</dbReference>
<keyword evidence="2" id="KW-1185">Reference proteome</keyword>
<comment type="caution">
    <text evidence="1">The sequence shown here is derived from an EMBL/GenBank/DDBJ whole genome shotgun (WGS) entry which is preliminary data.</text>
</comment>
<dbReference type="GeneID" id="80888222"/>
<evidence type="ECO:0000313" key="1">
    <source>
        <dbReference type="EMBL" id="KAJ4155837.1"/>
    </source>
</evidence>
<dbReference type="AlphaFoldDB" id="A0A9W8QI33"/>